<comment type="caution">
    <text evidence="2">The sequence shown here is derived from an EMBL/GenBank/DDBJ whole genome shotgun (WGS) entry which is preliminary data.</text>
</comment>
<organism evidence="2 3">
    <name type="scientific">Papiliotrema laurentii</name>
    <name type="common">Cryptococcus laurentii</name>
    <dbReference type="NCBI Taxonomy" id="5418"/>
    <lineage>
        <taxon>Eukaryota</taxon>
        <taxon>Fungi</taxon>
        <taxon>Dikarya</taxon>
        <taxon>Basidiomycota</taxon>
        <taxon>Agaricomycotina</taxon>
        <taxon>Tremellomycetes</taxon>
        <taxon>Tremellales</taxon>
        <taxon>Rhynchogastremaceae</taxon>
        <taxon>Papiliotrema</taxon>
    </lineage>
</organism>
<proteinExistence type="predicted"/>
<evidence type="ECO:0000313" key="2">
    <source>
        <dbReference type="EMBL" id="KAK1924626.1"/>
    </source>
</evidence>
<evidence type="ECO:0000256" key="1">
    <source>
        <dbReference type="SAM" id="MobiDB-lite"/>
    </source>
</evidence>
<evidence type="ECO:0000313" key="3">
    <source>
        <dbReference type="Proteomes" id="UP001182556"/>
    </source>
</evidence>
<dbReference type="Proteomes" id="UP001182556">
    <property type="component" value="Unassembled WGS sequence"/>
</dbReference>
<gene>
    <name evidence="2" type="ORF">DB88DRAFT_472017</name>
</gene>
<feature type="region of interest" description="Disordered" evidence="1">
    <location>
        <begin position="252"/>
        <end position="304"/>
    </location>
</feature>
<dbReference type="AlphaFoldDB" id="A0AAD9FR21"/>
<accession>A0AAD9FR21</accession>
<feature type="compositionally biased region" description="Low complexity" evidence="1">
    <location>
        <begin position="476"/>
        <end position="486"/>
    </location>
</feature>
<name>A0AAD9FR21_PAPLA</name>
<feature type="compositionally biased region" description="Basic and acidic residues" evidence="1">
    <location>
        <begin position="261"/>
        <end position="273"/>
    </location>
</feature>
<keyword evidence="3" id="KW-1185">Reference proteome</keyword>
<dbReference type="EMBL" id="JAODAN010000004">
    <property type="protein sequence ID" value="KAK1924626.1"/>
    <property type="molecule type" value="Genomic_DNA"/>
</dbReference>
<protein>
    <submittedName>
        <fullName evidence="2">Uncharacterized protein</fullName>
    </submittedName>
</protein>
<reference evidence="2" key="1">
    <citation type="submission" date="2023-02" db="EMBL/GenBank/DDBJ databases">
        <title>Identification and recombinant expression of a fungal hydrolase from Papiliotrema laurentii that hydrolyzes apple cutin and clears colloidal polyester polyurethane.</title>
        <authorList>
            <consortium name="DOE Joint Genome Institute"/>
            <person name="Roman V.A."/>
            <person name="Bojanowski C."/>
            <person name="Crable B.R."/>
            <person name="Wagner D.N."/>
            <person name="Hung C.S."/>
            <person name="Nadeau L.J."/>
            <person name="Schratz L."/>
            <person name="Haridas S."/>
            <person name="Pangilinan J."/>
            <person name="Lipzen A."/>
            <person name="Na H."/>
            <person name="Yan M."/>
            <person name="Ng V."/>
            <person name="Grigoriev I.V."/>
            <person name="Spatafora J.W."/>
            <person name="Barlow D."/>
            <person name="Biffinger J."/>
            <person name="Kelley-Loughnane N."/>
            <person name="Varaljay V.A."/>
            <person name="Crookes-Goodson W.J."/>
        </authorList>
    </citation>
    <scope>NUCLEOTIDE SEQUENCE</scope>
    <source>
        <strain evidence="2">5307AH</strain>
    </source>
</reference>
<sequence length="524" mass="58779">MFCSISRSKNPSDRSTAAYKVKPRRLTCSQNCCEPEGSTGSQDKGLECSNVQRKCSKRFHTPACSVNHFNHPNSYPSQALESLPIYPSREPVSPRNIAQLVLVRPEGAEKEYTDKECIFQGAYGLGLFPLEPELRWVEKNPRREYLFQCHVRHPLRDTETQRPVPGSSSIFHFIHEGVTRCCKRECVTEDCPGCEPPSRHAHEYLIPGSSLMFHATNGLKPRGSMEVQASGRRGAGGMSKADDGQDTVVEAIPRSTASTTESHRRSSSRDKPSKALQTDPFRYLYTKIDSDTPSRAGKPPRASTKLKVYSQDSYLQNYSVRVMEDRTELLPQGNPIRSTRFHHSRQDPLGRGWATEKEARDFGSRPNGWSRGRLESDIVRELHTNSMHFFRQNNGGLQPGTNALNIMTVNHLDERFAKTWEQCPYNDFASFFPGMSAKVRGLIWEDLKKEYVGPPSYEPLSQSVPLRAKAHEASNTPSSRRSASATPPSPVPEDSEVSDSSPPNSTQTRVLSASHDVRRRVTSV</sequence>
<feature type="region of interest" description="Disordered" evidence="1">
    <location>
        <begin position="457"/>
        <end position="524"/>
    </location>
</feature>